<dbReference type="PANTHER" id="PTHR48079:SF6">
    <property type="entry name" value="NAD(P)-BINDING DOMAIN-CONTAINING PROTEIN-RELATED"/>
    <property type="match status" value="1"/>
</dbReference>
<proteinExistence type="predicted"/>
<keyword evidence="3" id="KW-1185">Reference proteome</keyword>
<sequence>MKILLTGANGYIGTRLLPVLLEEGHDIVCMVRDKRRFIKKIDFSEKVLIIEADLVTGKGLDQIPVDIDAAYYLVHSMSSPNGDFSDAEKQTAGNFVKALSNCDSCKQIIYLTGIVNDAKLSKHLSSRLAVEDVLKQSRIHCTILRAAIIIGSGSASFEIIRDLVEKLPVMVAPKWVRTRCQPIGIRDVLRYLSGVLFKEEAYDKTFDIGGPDILTYQQMLLEYAASRNLKRYIINVPFLTPKLSSYWLNFVTSVPFSLASSLVESMKNEVVCQNDDIKKIVPGKCFSYRDSLKLAFVKIEQHSIVSSWKDALNRGYLETTFMDQIKVPQNGTLSSQVKIAFNRSPDEVLENIWGIGGNRGWYYLNFLWKLRGFADKVVGGVGMRRGRRNQDSLIAGDALDFWRVLLADKEKKRLLLYAEMRLPGEAWLEFCIDQSDPSGKTLIQTATFRPRGLWGRLYWYAMWPFHLFIFKGMATQLTQYQNNVGLPSPKA</sequence>
<dbReference type="Pfam" id="PF11066">
    <property type="entry name" value="DUF2867"/>
    <property type="match status" value="1"/>
</dbReference>
<dbReference type="Gene3D" id="3.40.50.720">
    <property type="entry name" value="NAD(P)-binding Rossmann-like Domain"/>
    <property type="match status" value="1"/>
</dbReference>
<gene>
    <name evidence="2" type="ORF">B0I27_104239</name>
</gene>
<dbReference type="InterPro" id="IPR001509">
    <property type="entry name" value="Epimerase_deHydtase"/>
</dbReference>
<dbReference type="InterPro" id="IPR036291">
    <property type="entry name" value="NAD(P)-bd_dom_sf"/>
</dbReference>
<dbReference type="RefSeq" id="WP_106292804.1">
    <property type="nucleotide sequence ID" value="NZ_PVTH01000004.1"/>
</dbReference>
<dbReference type="InterPro" id="IPR021295">
    <property type="entry name" value="DUF2867"/>
</dbReference>
<dbReference type="GO" id="GO:0004029">
    <property type="term" value="F:aldehyde dehydrogenase (NAD+) activity"/>
    <property type="evidence" value="ECO:0007669"/>
    <property type="project" value="TreeGrafter"/>
</dbReference>
<dbReference type="Pfam" id="PF01370">
    <property type="entry name" value="Epimerase"/>
    <property type="match status" value="1"/>
</dbReference>
<evidence type="ECO:0000313" key="3">
    <source>
        <dbReference type="Proteomes" id="UP000238034"/>
    </source>
</evidence>
<dbReference type="InterPro" id="IPR051783">
    <property type="entry name" value="NAD(P)-dependent_oxidoreduct"/>
</dbReference>
<dbReference type="EMBL" id="PVTH01000004">
    <property type="protein sequence ID" value="PRY53229.1"/>
    <property type="molecule type" value="Genomic_DNA"/>
</dbReference>
<accession>A0A2T0U5N3</accession>
<protein>
    <submittedName>
        <fullName evidence="2">Uncharacterized protein YbjT (DUF2867 family)</fullName>
    </submittedName>
</protein>
<dbReference type="GO" id="GO:0005737">
    <property type="term" value="C:cytoplasm"/>
    <property type="evidence" value="ECO:0007669"/>
    <property type="project" value="TreeGrafter"/>
</dbReference>
<dbReference type="PANTHER" id="PTHR48079">
    <property type="entry name" value="PROTEIN YEEZ"/>
    <property type="match status" value="1"/>
</dbReference>
<feature type="domain" description="NAD-dependent epimerase/dehydratase" evidence="1">
    <location>
        <begin position="3"/>
        <end position="106"/>
    </location>
</feature>
<reference evidence="2 3" key="1">
    <citation type="submission" date="2018-03" db="EMBL/GenBank/DDBJ databases">
        <title>Genomic Encyclopedia of Type Strains, Phase III (KMG-III): the genomes of soil and plant-associated and newly described type strains.</title>
        <authorList>
            <person name="Whitman W."/>
        </authorList>
    </citation>
    <scope>NUCLEOTIDE SEQUENCE [LARGE SCALE GENOMIC DNA]</scope>
    <source>
        <strain evidence="2 3">CGMCC 1.9313</strain>
    </source>
</reference>
<organism evidence="2 3">
    <name type="scientific">Arcticibacter pallidicorallinus</name>
    <dbReference type="NCBI Taxonomy" id="1259464"/>
    <lineage>
        <taxon>Bacteria</taxon>
        <taxon>Pseudomonadati</taxon>
        <taxon>Bacteroidota</taxon>
        <taxon>Sphingobacteriia</taxon>
        <taxon>Sphingobacteriales</taxon>
        <taxon>Sphingobacteriaceae</taxon>
        <taxon>Arcticibacter</taxon>
    </lineage>
</organism>
<name>A0A2T0U5N3_9SPHI</name>
<evidence type="ECO:0000259" key="1">
    <source>
        <dbReference type="Pfam" id="PF01370"/>
    </source>
</evidence>
<dbReference type="Proteomes" id="UP000238034">
    <property type="component" value="Unassembled WGS sequence"/>
</dbReference>
<dbReference type="OrthoDB" id="9774199at2"/>
<evidence type="ECO:0000313" key="2">
    <source>
        <dbReference type="EMBL" id="PRY53229.1"/>
    </source>
</evidence>
<dbReference type="SUPFAM" id="SSF51735">
    <property type="entry name" value="NAD(P)-binding Rossmann-fold domains"/>
    <property type="match status" value="1"/>
</dbReference>
<dbReference type="AlphaFoldDB" id="A0A2T0U5N3"/>
<comment type="caution">
    <text evidence="2">The sequence shown here is derived from an EMBL/GenBank/DDBJ whole genome shotgun (WGS) entry which is preliminary data.</text>
</comment>